<comment type="similarity">
    <text evidence="3">Belongs to the fatty acid desaturase type 1 family.</text>
</comment>
<evidence type="ECO:0000313" key="10">
    <source>
        <dbReference type="Proteomes" id="UP001497453"/>
    </source>
</evidence>
<evidence type="ECO:0000256" key="3">
    <source>
        <dbReference type="ARBA" id="ARBA00009295"/>
    </source>
</evidence>
<dbReference type="InterPro" id="IPR021863">
    <property type="entry name" value="FAS_N"/>
</dbReference>
<comment type="pathway">
    <text evidence="2">Lipid metabolism.</text>
</comment>
<keyword evidence="6" id="KW-1133">Transmembrane helix</keyword>
<keyword evidence="4" id="KW-0560">Oxidoreductase</keyword>
<organism evidence="9 10">
    <name type="scientific">Somion occarium</name>
    <dbReference type="NCBI Taxonomy" id="3059160"/>
    <lineage>
        <taxon>Eukaryota</taxon>
        <taxon>Fungi</taxon>
        <taxon>Dikarya</taxon>
        <taxon>Basidiomycota</taxon>
        <taxon>Agaricomycotina</taxon>
        <taxon>Agaricomycetes</taxon>
        <taxon>Polyporales</taxon>
        <taxon>Cerrenaceae</taxon>
        <taxon>Somion</taxon>
    </lineage>
</organism>
<accession>A0ABP1D6M1</accession>
<dbReference type="Proteomes" id="UP001497453">
    <property type="component" value="Chromosome 3"/>
</dbReference>
<comment type="subcellular location">
    <subcellularLocation>
        <location evidence="1">Membrane</location>
    </subcellularLocation>
</comment>
<keyword evidence="5 6" id="KW-0472">Membrane</keyword>
<evidence type="ECO:0000256" key="5">
    <source>
        <dbReference type="ARBA" id="ARBA00023136"/>
    </source>
</evidence>
<dbReference type="EMBL" id="OZ037946">
    <property type="protein sequence ID" value="CAL1703510.1"/>
    <property type="molecule type" value="Genomic_DNA"/>
</dbReference>
<evidence type="ECO:0000256" key="4">
    <source>
        <dbReference type="ARBA" id="ARBA00023002"/>
    </source>
</evidence>
<feature type="transmembrane region" description="Helical" evidence="6">
    <location>
        <begin position="242"/>
        <end position="263"/>
    </location>
</feature>
<evidence type="ECO:0000259" key="8">
    <source>
        <dbReference type="Pfam" id="PF11960"/>
    </source>
</evidence>
<evidence type="ECO:0000259" key="7">
    <source>
        <dbReference type="Pfam" id="PF00487"/>
    </source>
</evidence>
<feature type="transmembrane region" description="Helical" evidence="6">
    <location>
        <begin position="269"/>
        <end position="290"/>
    </location>
</feature>
<evidence type="ECO:0000313" key="9">
    <source>
        <dbReference type="EMBL" id="CAL1703510.1"/>
    </source>
</evidence>
<evidence type="ECO:0008006" key="11">
    <source>
        <dbReference type="Google" id="ProtNLM"/>
    </source>
</evidence>
<evidence type="ECO:0000256" key="6">
    <source>
        <dbReference type="SAM" id="Phobius"/>
    </source>
</evidence>
<name>A0ABP1D6M1_9APHY</name>
<dbReference type="InterPro" id="IPR005804">
    <property type="entry name" value="FA_desaturase_dom"/>
</dbReference>
<feature type="domain" description="Fatty acid desaturase N-terminal" evidence="8">
    <location>
        <begin position="13"/>
        <end position="59"/>
    </location>
</feature>
<keyword evidence="10" id="KW-1185">Reference proteome</keyword>
<sequence length="408" mass="47187">MFGLFYDCPEYEERKASPFSPPSLLASEIRALIPKHLFQKSCYLSTYYVLRDVLVVLLLLHASFYIDLCVELLVTSEVLGRSLGYFVRCLLWTSYWWWQSLTLAAWWCLGHEAGHESLYVNKSANHIVGFCLHTTLLSPFFAFRASHRGHHQATNSIERDEIYVPRTRQELGLPRLTNDQDMSVAEMFEDTPIFTLGKLLVMQLLGWHLYLFRNAEGSTRYPAGTNHFNPSSPLFRPRDRRAIAMSNIALVAMFIAYTMLATSVGKLNFIRIFFIPYVLLNHWIVMITYLQHSDPTVPKYRAGAWTWVRGAIATIDRPFLGAVGRVLLHNVSHDHVAHHLFSDIPFYNLPEVTILLRHHLQDQYIYDSTNVFRALWRSFSQCRFVEDDGDIVFFKNGAGKTHRIYAAE</sequence>
<reference evidence="10" key="1">
    <citation type="submission" date="2024-04" db="EMBL/GenBank/DDBJ databases">
        <authorList>
            <person name="Shaw F."/>
            <person name="Minotto A."/>
        </authorList>
    </citation>
    <scope>NUCLEOTIDE SEQUENCE [LARGE SCALE GENOMIC DNA]</scope>
</reference>
<keyword evidence="6" id="KW-0812">Transmembrane</keyword>
<evidence type="ECO:0000256" key="2">
    <source>
        <dbReference type="ARBA" id="ARBA00005189"/>
    </source>
</evidence>
<feature type="domain" description="Fatty acid desaturase" evidence="7">
    <location>
        <begin position="92"/>
        <end position="365"/>
    </location>
</feature>
<dbReference type="PANTHER" id="PTHR32100">
    <property type="entry name" value="OMEGA-6 FATTY ACID DESATURASE, CHLOROPLASTIC"/>
    <property type="match status" value="1"/>
</dbReference>
<dbReference type="InterPro" id="IPR012171">
    <property type="entry name" value="Fatty_acid_desaturase"/>
</dbReference>
<protein>
    <recommendedName>
        <fullName evidence="11">Fatty acid desaturase domain-containing protein</fullName>
    </recommendedName>
</protein>
<evidence type="ECO:0000256" key="1">
    <source>
        <dbReference type="ARBA" id="ARBA00004370"/>
    </source>
</evidence>
<proteinExistence type="inferred from homology"/>
<dbReference type="Pfam" id="PF00487">
    <property type="entry name" value="FA_desaturase"/>
    <property type="match status" value="1"/>
</dbReference>
<gene>
    <name evidence="9" type="ORF">GFSPODELE1_LOCUS4614</name>
</gene>
<dbReference type="Pfam" id="PF11960">
    <property type="entry name" value="DUF3474"/>
    <property type="match status" value="1"/>
</dbReference>